<gene>
    <name evidence="2" type="ORF">ACAOBT_LOCUS4226</name>
</gene>
<dbReference type="Proteomes" id="UP001152888">
    <property type="component" value="Unassembled WGS sequence"/>
</dbReference>
<dbReference type="OrthoDB" id="6783358at2759"/>
<evidence type="ECO:0000313" key="2">
    <source>
        <dbReference type="EMBL" id="CAH1961582.1"/>
    </source>
</evidence>
<proteinExistence type="predicted"/>
<dbReference type="AlphaFoldDB" id="A0A9P0JY12"/>
<name>A0A9P0JY12_ACAOB</name>
<protein>
    <submittedName>
        <fullName evidence="2">Uncharacterized protein</fullName>
    </submittedName>
</protein>
<sequence length="194" mass="21722">MHSCSSDSESDVGKSPPRKKKVVRYEQKFIDSWLSDEKFSGWLAKSKKGNTYFYCSACDCDRTCGIQELTRHKNSSKHQANCKKIQKQPKLTSLFASTSKSQEPQQMAKVGEIKLACFIAEHNLAFNVASHLTNLIKSVCPDSKTAEYLSMSRTKARAIVVNVTGKTAEESLIKNLRENEFALLVDESTDKSTN</sequence>
<comment type="caution">
    <text evidence="2">The sequence shown here is derived from an EMBL/GenBank/DDBJ whole genome shotgun (WGS) entry which is preliminary data.</text>
</comment>
<dbReference type="PANTHER" id="PTHR37162">
    <property type="entry name" value="HAT FAMILY DIMERISATION DOMAINCONTAINING PROTEIN-RELATED"/>
    <property type="match status" value="1"/>
</dbReference>
<organism evidence="2 3">
    <name type="scientific">Acanthoscelides obtectus</name>
    <name type="common">Bean weevil</name>
    <name type="synonym">Bruchus obtectus</name>
    <dbReference type="NCBI Taxonomy" id="200917"/>
    <lineage>
        <taxon>Eukaryota</taxon>
        <taxon>Metazoa</taxon>
        <taxon>Ecdysozoa</taxon>
        <taxon>Arthropoda</taxon>
        <taxon>Hexapoda</taxon>
        <taxon>Insecta</taxon>
        <taxon>Pterygota</taxon>
        <taxon>Neoptera</taxon>
        <taxon>Endopterygota</taxon>
        <taxon>Coleoptera</taxon>
        <taxon>Polyphaga</taxon>
        <taxon>Cucujiformia</taxon>
        <taxon>Chrysomeloidea</taxon>
        <taxon>Chrysomelidae</taxon>
        <taxon>Bruchinae</taxon>
        <taxon>Bruchini</taxon>
        <taxon>Acanthoscelides</taxon>
    </lineage>
</organism>
<accession>A0A9P0JY12</accession>
<dbReference type="EMBL" id="CAKOFQ010006696">
    <property type="protein sequence ID" value="CAH1961582.1"/>
    <property type="molecule type" value="Genomic_DNA"/>
</dbReference>
<reference evidence="2" key="1">
    <citation type="submission" date="2022-03" db="EMBL/GenBank/DDBJ databases">
        <authorList>
            <person name="Sayadi A."/>
        </authorList>
    </citation>
    <scope>NUCLEOTIDE SEQUENCE</scope>
</reference>
<feature type="region of interest" description="Disordered" evidence="1">
    <location>
        <begin position="1"/>
        <end position="20"/>
    </location>
</feature>
<evidence type="ECO:0000313" key="3">
    <source>
        <dbReference type="Proteomes" id="UP001152888"/>
    </source>
</evidence>
<dbReference type="PANTHER" id="PTHR37162:SF1">
    <property type="entry name" value="BED-TYPE DOMAIN-CONTAINING PROTEIN"/>
    <property type="match status" value="1"/>
</dbReference>
<evidence type="ECO:0000256" key="1">
    <source>
        <dbReference type="SAM" id="MobiDB-lite"/>
    </source>
</evidence>
<keyword evidence="3" id="KW-1185">Reference proteome</keyword>